<reference evidence="8 9" key="1">
    <citation type="submission" date="2016-10" db="EMBL/GenBank/DDBJ databases">
        <authorList>
            <person name="de Groot N.N."/>
        </authorList>
    </citation>
    <scope>NUCLEOTIDE SEQUENCE [LARGE SCALE GENOMIC DNA]</scope>
    <source>
        <strain evidence="8 9">DSM 25232</strain>
    </source>
</reference>
<dbReference type="InterPro" id="IPR013525">
    <property type="entry name" value="ABC2_TM"/>
</dbReference>
<evidence type="ECO:0000256" key="4">
    <source>
        <dbReference type="ARBA" id="ARBA00022989"/>
    </source>
</evidence>
<evidence type="ECO:0000256" key="6">
    <source>
        <dbReference type="SAM" id="Phobius"/>
    </source>
</evidence>
<dbReference type="RefSeq" id="WP_091410498.1">
    <property type="nucleotide sequence ID" value="NZ_FOAB01000006.1"/>
</dbReference>
<dbReference type="PANTHER" id="PTHR30294:SF29">
    <property type="entry name" value="MULTIDRUG ABC TRANSPORTER PERMEASE YBHS-RELATED"/>
    <property type="match status" value="1"/>
</dbReference>
<evidence type="ECO:0000259" key="7">
    <source>
        <dbReference type="Pfam" id="PF12698"/>
    </source>
</evidence>
<protein>
    <submittedName>
        <fullName evidence="8">ABC-2 type transport system permease protein</fullName>
    </submittedName>
</protein>
<dbReference type="Gene3D" id="3.40.190.10">
    <property type="entry name" value="Periplasmic binding protein-like II"/>
    <property type="match status" value="1"/>
</dbReference>
<name>A0A1H7T5L1_AQUAM</name>
<dbReference type="PANTHER" id="PTHR30294">
    <property type="entry name" value="MEMBRANE COMPONENT OF ABC TRANSPORTER YHHJ-RELATED"/>
    <property type="match status" value="1"/>
</dbReference>
<dbReference type="OrthoDB" id="9768837at2"/>
<evidence type="ECO:0000256" key="1">
    <source>
        <dbReference type="ARBA" id="ARBA00004651"/>
    </source>
</evidence>
<feature type="transmembrane region" description="Helical" evidence="6">
    <location>
        <begin position="386"/>
        <end position="407"/>
    </location>
</feature>
<keyword evidence="9" id="KW-1185">Reference proteome</keyword>
<keyword evidence="3 6" id="KW-0812">Transmembrane</keyword>
<keyword evidence="2" id="KW-1003">Cell membrane</keyword>
<feature type="transmembrane region" description="Helical" evidence="6">
    <location>
        <begin position="21"/>
        <end position="43"/>
    </location>
</feature>
<keyword evidence="5 6" id="KW-0472">Membrane</keyword>
<dbReference type="AlphaFoldDB" id="A0A1H7T5L1"/>
<sequence length="433" mass="49013">MSNNLQLIIKREFISRVRNRTFVVMTFLSPLIVVGMIALIAWLTTLNNDEVKTVAFVDETKSFATDLKNTDQVEYIDFSEYNLERAKDSVISKKIYGLLYIPKKSTNKELSESIQFYAEESPNFSILNRIEGIIANKLTNQNYKAEGLNLEAIESSKARINIQIENFSGEKTSKMSNYVKMAFGGFAGYLLMMFIIIYGNMVMRSVIEEKTNRIIEIIISSVKPMQLMMGKILGTSFAGILQFFIWVLLGGVLLLVATSLFGIDPQPVGVDPSIALQENNQQEIQLLIQDILKLPLLTLVLSFFVYFIGGYFLYSSIYAAIGAAVDSETDSQQFMLPIILPLMLGIYVGFFAVIENPHGTVSTVFSMIPLTSPIVMLMRIPFGVPWWEILISITLLVGSIIFMIWFAGKIYRIGILMYGKKPSYKELFKWLKY</sequence>
<dbReference type="Proteomes" id="UP000198521">
    <property type="component" value="Unassembled WGS sequence"/>
</dbReference>
<feature type="transmembrane region" description="Helical" evidence="6">
    <location>
        <begin position="240"/>
        <end position="263"/>
    </location>
</feature>
<keyword evidence="4 6" id="KW-1133">Transmembrane helix</keyword>
<evidence type="ECO:0000256" key="5">
    <source>
        <dbReference type="ARBA" id="ARBA00023136"/>
    </source>
</evidence>
<dbReference type="GO" id="GO:0005886">
    <property type="term" value="C:plasma membrane"/>
    <property type="evidence" value="ECO:0007669"/>
    <property type="project" value="UniProtKB-SubCell"/>
</dbReference>
<feature type="transmembrane region" description="Helical" evidence="6">
    <location>
        <begin position="294"/>
        <end position="314"/>
    </location>
</feature>
<feature type="transmembrane region" description="Helical" evidence="6">
    <location>
        <begin position="334"/>
        <end position="354"/>
    </location>
</feature>
<organism evidence="8 9">
    <name type="scientific">Aquimarina amphilecti</name>
    <dbReference type="NCBI Taxonomy" id="1038014"/>
    <lineage>
        <taxon>Bacteria</taxon>
        <taxon>Pseudomonadati</taxon>
        <taxon>Bacteroidota</taxon>
        <taxon>Flavobacteriia</taxon>
        <taxon>Flavobacteriales</taxon>
        <taxon>Flavobacteriaceae</taxon>
        <taxon>Aquimarina</taxon>
    </lineage>
</organism>
<evidence type="ECO:0000256" key="3">
    <source>
        <dbReference type="ARBA" id="ARBA00022692"/>
    </source>
</evidence>
<dbReference type="EMBL" id="FOAB01000006">
    <property type="protein sequence ID" value="SEL80131.1"/>
    <property type="molecule type" value="Genomic_DNA"/>
</dbReference>
<evidence type="ECO:0000313" key="8">
    <source>
        <dbReference type="EMBL" id="SEL80131.1"/>
    </source>
</evidence>
<feature type="transmembrane region" description="Helical" evidence="6">
    <location>
        <begin position="181"/>
        <end position="202"/>
    </location>
</feature>
<dbReference type="SUPFAM" id="SSF53850">
    <property type="entry name" value="Periplasmic binding protein-like II"/>
    <property type="match status" value="1"/>
</dbReference>
<evidence type="ECO:0000313" key="9">
    <source>
        <dbReference type="Proteomes" id="UP000198521"/>
    </source>
</evidence>
<dbReference type="GO" id="GO:0140359">
    <property type="term" value="F:ABC-type transporter activity"/>
    <property type="evidence" value="ECO:0007669"/>
    <property type="project" value="InterPro"/>
</dbReference>
<dbReference type="STRING" id="1038014.SAMN04487910_3296"/>
<accession>A0A1H7T5L1</accession>
<dbReference type="InterPro" id="IPR051449">
    <property type="entry name" value="ABC-2_transporter_component"/>
</dbReference>
<comment type="subcellular location">
    <subcellularLocation>
        <location evidence="1">Cell membrane</location>
        <topology evidence="1">Multi-pass membrane protein</topology>
    </subcellularLocation>
</comment>
<dbReference type="Pfam" id="PF12698">
    <property type="entry name" value="ABC2_membrane_3"/>
    <property type="match status" value="1"/>
</dbReference>
<gene>
    <name evidence="8" type="ORF">SAMN04487910_3296</name>
</gene>
<feature type="domain" description="ABC-2 type transporter transmembrane" evidence="7">
    <location>
        <begin position="21"/>
        <end position="407"/>
    </location>
</feature>
<evidence type="ECO:0000256" key="2">
    <source>
        <dbReference type="ARBA" id="ARBA00022475"/>
    </source>
</evidence>
<proteinExistence type="predicted"/>